<comment type="caution">
    <text evidence="12">The sequence shown here is derived from an EMBL/GenBank/DDBJ whole genome shotgun (WGS) entry which is preliminary data.</text>
</comment>
<evidence type="ECO:0000256" key="4">
    <source>
        <dbReference type="ARBA" id="ARBA00022741"/>
    </source>
</evidence>
<dbReference type="SUPFAM" id="SSF52540">
    <property type="entry name" value="P-loop containing nucleoside triphosphate hydrolases"/>
    <property type="match status" value="1"/>
</dbReference>
<dbReference type="PANTHER" id="PTHR10218:SF369">
    <property type="entry name" value="GUANINE NUCLEOTIDE-BINDING PROTEIN ALPHA-2 SUBUNIT"/>
    <property type="match status" value="1"/>
</dbReference>
<keyword evidence="9" id="KW-0449">Lipoprotein</keyword>
<dbReference type="PRINTS" id="PR01241">
    <property type="entry name" value="GPROTEINAFNG"/>
</dbReference>
<evidence type="ECO:0000256" key="2">
    <source>
        <dbReference type="ARBA" id="ARBA00022707"/>
    </source>
</evidence>
<evidence type="ECO:0000256" key="10">
    <source>
        <dbReference type="PIRSR" id="PIRSR601019-1"/>
    </source>
</evidence>
<dbReference type="InterPro" id="IPR002975">
    <property type="entry name" value="Fungi_Gprotein_alpha"/>
</dbReference>
<evidence type="ECO:0000256" key="5">
    <source>
        <dbReference type="ARBA" id="ARBA00022842"/>
    </source>
</evidence>
<evidence type="ECO:0000256" key="1">
    <source>
        <dbReference type="ARBA" id="ARBA00007976"/>
    </source>
</evidence>
<evidence type="ECO:0000256" key="3">
    <source>
        <dbReference type="ARBA" id="ARBA00022723"/>
    </source>
</evidence>
<organism evidence="12 13">
    <name type="scientific">Diplocarpon coronariae</name>
    <dbReference type="NCBI Taxonomy" id="2795749"/>
    <lineage>
        <taxon>Eukaryota</taxon>
        <taxon>Fungi</taxon>
        <taxon>Dikarya</taxon>
        <taxon>Ascomycota</taxon>
        <taxon>Pezizomycotina</taxon>
        <taxon>Leotiomycetes</taxon>
        <taxon>Helotiales</taxon>
        <taxon>Drepanopezizaceae</taxon>
        <taxon>Diplocarpon</taxon>
    </lineage>
</organism>
<keyword evidence="2" id="KW-0519">Myristate</keyword>
<dbReference type="GO" id="GO:0005525">
    <property type="term" value="F:GTP binding"/>
    <property type="evidence" value="ECO:0007669"/>
    <property type="project" value="UniProtKB-KW"/>
</dbReference>
<dbReference type="PANTHER" id="PTHR10218">
    <property type="entry name" value="GTP-BINDING PROTEIN ALPHA SUBUNIT"/>
    <property type="match status" value="1"/>
</dbReference>
<evidence type="ECO:0000256" key="6">
    <source>
        <dbReference type="ARBA" id="ARBA00023134"/>
    </source>
</evidence>
<dbReference type="Pfam" id="PF00503">
    <property type="entry name" value="G-alpha"/>
    <property type="match status" value="1"/>
</dbReference>
<keyword evidence="13" id="KW-1185">Reference proteome</keyword>
<dbReference type="Gene3D" id="3.40.50.300">
    <property type="entry name" value="P-loop containing nucleotide triphosphate hydrolases"/>
    <property type="match status" value="1"/>
</dbReference>
<feature type="binding site" evidence="11">
    <location>
        <position position="133"/>
    </location>
    <ligand>
        <name>Mg(2+)</name>
        <dbReference type="ChEBI" id="CHEBI:18420"/>
    </ligand>
</feature>
<keyword evidence="5 11" id="KW-0460">Magnesium</keyword>
<protein>
    <submittedName>
        <fullName evidence="12">G protein alpha subunit</fullName>
    </submittedName>
</protein>
<dbReference type="GO" id="GO:0032502">
    <property type="term" value="P:developmental process"/>
    <property type="evidence" value="ECO:0007669"/>
    <property type="project" value="UniProtKB-ARBA"/>
</dbReference>
<dbReference type="GO" id="GO:0005834">
    <property type="term" value="C:heterotrimeric G-protein complex"/>
    <property type="evidence" value="ECO:0007669"/>
    <property type="project" value="InterPro"/>
</dbReference>
<dbReference type="InterPro" id="IPR001019">
    <property type="entry name" value="Gprotein_alpha_su"/>
</dbReference>
<comment type="similarity">
    <text evidence="1">Belongs to the G-alpha family. G(q) subfamily.</text>
</comment>
<accession>A0A218ZCR1</accession>
<dbReference type="GO" id="GO:0005737">
    <property type="term" value="C:cytoplasm"/>
    <property type="evidence" value="ECO:0007669"/>
    <property type="project" value="TreeGrafter"/>
</dbReference>
<evidence type="ECO:0000313" key="13">
    <source>
        <dbReference type="Proteomes" id="UP000242519"/>
    </source>
</evidence>
<feature type="binding site" evidence="10">
    <location>
        <begin position="262"/>
        <end position="268"/>
    </location>
    <ligand>
        <name>GTP</name>
        <dbReference type="ChEBI" id="CHEBI:37565"/>
    </ligand>
</feature>
<dbReference type="InterPro" id="IPR027417">
    <property type="entry name" value="P-loop_NTPase"/>
</dbReference>
<gene>
    <name evidence="12" type="ORF">B2J93_7888</name>
</gene>
<dbReference type="GO" id="GO:0007189">
    <property type="term" value="P:adenylate cyclase-activating G protein-coupled receptor signaling pathway"/>
    <property type="evidence" value="ECO:0007669"/>
    <property type="project" value="TreeGrafter"/>
</dbReference>
<dbReference type="PROSITE" id="PS51882">
    <property type="entry name" value="G_ALPHA"/>
    <property type="match status" value="1"/>
</dbReference>
<keyword evidence="3 11" id="KW-0479">Metal-binding</keyword>
<dbReference type="FunFam" id="3.40.50.300:FF:000692">
    <property type="entry name" value="Guanine nucleotide-binding protein subunit alpha"/>
    <property type="match status" value="1"/>
</dbReference>
<feature type="binding site" evidence="11">
    <location>
        <position position="268"/>
    </location>
    <ligand>
        <name>Mg(2+)</name>
        <dbReference type="ChEBI" id="CHEBI:18420"/>
    </ligand>
</feature>
<dbReference type="EMBL" id="MZNU01000068">
    <property type="protein sequence ID" value="OWP05544.1"/>
    <property type="molecule type" value="Genomic_DNA"/>
</dbReference>
<dbReference type="GO" id="GO:0003924">
    <property type="term" value="F:GTPase activity"/>
    <property type="evidence" value="ECO:0007669"/>
    <property type="project" value="InterPro"/>
</dbReference>
<dbReference type="InParanoid" id="A0A218ZCR1"/>
<dbReference type="GO" id="GO:0001664">
    <property type="term" value="F:G protein-coupled receptor binding"/>
    <property type="evidence" value="ECO:0007669"/>
    <property type="project" value="InterPro"/>
</dbReference>
<dbReference type="GO" id="GO:0010255">
    <property type="term" value="P:glucose mediated signaling pathway"/>
    <property type="evidence" value="ECO:0007669"/>
    <property type="project" value="UniProtKB-ARBA"/>
</dbReference>
<feature type="binding site" evidence="10">
    <location>
        <begin position="287"/>
        <end position="291"/>
    </location>
    <ligand>
        <name>GTP</name>
        <dbReference type="ChEBI" id="CHEBI:37565"/>
    </ligand>
</feature>
<dbReference type="AlphaFoldDB" id="A0A218ZCR1"/>
<dbReference type="FunFam" id="1.10.400.10:FF:000007">
    <property type="entry name" value="Guanine nucleotide-binding protein subunit alpha"/>
    <property type="match status" value="1"/>
</dbReference>
<dbReference type="CDD" id="cd00066">
    <property type="entry name" value="G-alpha"/>
    <property type="match status" value="1"/>
</dbReference>
<dbReference type="STRING" id="503106.A0A218ZCR1"/>
<evidence type="ECO:0000256" key="9">
    <source>
        <dbReference type="ARBA" id="ARBA00023288"/>
    </source>
</evidence>
<reference evidence="12 13" key="1">
    <citation type="submission" date="2017-04" db="EMBL/GenBank/DDBJ databases">
        <title>Draft genome sequence of Marssonina coronaria NL1: causal agent of apple blotch.</title>
        <authorList>
            <person name="Cheng Q."/>
        </authorList>
    </citation>
    <scope>NUCLEOTIDE SEQUENCE [LARGE SCALE GENOMIC DNA]</scope>
    <source>
        <strain evidence="12 13">NL1</strain>
    </source>
</reference>
<dbReference type="GO" id="GO:0031683">
    <property type="term" value="F:G-protein beta/gamma-subunit complex binding"/>
    <property type="evidence" value="ECO:0007669"/>
    <property type="project" value="InterPro"/>
</dbReference>
<dbReference type="SMART" id="SM00275">
    <property type="entry name" value="G_alpha"/>
    <property type="match status" value="1"/>
</dbReference>
<keyword evidence="4 10" id="KW-0547">Nucleotide-binding</keyword>
<feature type="binding site" evidence="10">
    <location>
        <begin position="237"/>
        <end position="238"/>
    </location>
    <ligand>
        <name>GTP</name>
        <dbReference type="ChEBI" id="CHEBI:37565"/>
    </ligand>
</feature>
<dbReference type="Proteomes" id="UP000242519">
    <property type="component" value="Unassembled WGS sequence"/>
</dbReference>
<dbReference type="PRINTS" id="PR00318">
    <property type="entry name" value="GPROTEINA"/>
</dbReference>
<dbReference type="OrthoDB" id="5817230at2759"/>
<sequence>MLDMIEKEIVICANATSPYDIRNTRAFAWEQAGPSYLSVQTDWCATPARVPDSGTDLRFCLAVRYICKTYAEDKAALAAQKSWRMGACMSSNGDETEQKKRSQMIDKKLEEDSRRLRRECKILLLGSGESGKSTIVKQMKIIHQNGYTMDELALYRLTIYKNLIDCAKALVGAMRQFNILPTSPANLEYSDYLMDYQIVSDPQMPLSPKVGVAILSLWQDASIENLMERQSEFYLMDSAPYFFEEAHRITSQDFIPTEADVLRARTKTTGIYETRFTMGSLSIHMFDVGGQRSERKKWIHCFENVTSIIFCVALSEYDQVLLEESNQNRMMESLVLFDSVVNSRWFMRTSIILFLNKVDLFRQKLGRSPLSNYFPDYSGGNDINRASKYLLWRFNQVNRAHLNLYPQYASPPLRRPSRPHLTNSSLTQATDTSNIRLVFAAVKETILQNALKDSGIL</sequence>
<dbReference type="Gene3D" id="1.10.400.10">
    <property type="entry name" value="GI Alpha 1, domain 2-like"/>
    <property type="match status" value="1"/>
</dbReference>
<evidence type="ECO:0000313" key="12">
    <source>
        <dbReference type="EMBL" id="OWP05544.1"/>
    </source>
</evidence>
<name>A0A218ZCR1_9HELO</name>
<dbReference type="FunFam" id="3.40.50.300:FF:000181">
    <property type="entry name" value="Guanine nucleotide-binding protein subunit alpha"/>
    <property type="match status" value="1"/>
</dbReference>
<keyword evidence="6 10" id="KW-0342">GTP-binding</keyword>
<evidence type="ECO:0000256" key="11">
    <source>
        <dbReference type="PIRSR" id="PIRSR601019-2"/>
    </source>
</evidence>
<evidence type="ECO:0000256" key="7">
    <source>
        <dbReference type="ARBA" id="ARBA00023139"/>
    </source>
</evidence>
<dbReference type="GO" id="GO:0046872">
    <property type="term" value="F:metal ion binding"/>
    <property type="evidence" value="ECO:0007669"/>
    <property type="project" value="UniProtKB-KW"/>
</dbReference>
<keyword evidence="8" id="KW-0807">Transducer</keyword>
<dbReference type="InterPro" id="IPR011025">
    <property type="entry name" value="GproteinA_insert"/>
</dbReference>
<keyword evidence="7" id="KW-0564">Palmitate</keyword>
<proteinExistence type="inferred from homology"/>
<evidence type="ECO:0000256" key="8">
    <source>
        <dbReference type="ARBA" id="ARBA00023224"/>
    </source>
</evidence>
<feature type="binding site" evidence="10">
    <location>
        <begin position="356"/>
        <end position="359"/>
    </location>
    <ligand>
        <name>GTP</name>
        <dbReference type="ChEBI" id="CHEBI:37565"/>
    </ligand>
</feature>
<dbReference type="FunCoup" id="A0A218ZCR1">
    <property type="interactions" value="304"/>
</dbReference>
<feature type="binding site" evidence="10">
    <location>
        <begin position="129"/>
        <end position="134"/>
    </location>
    <ligand>
        <name>GTP</name>
        <dbReference type="ChEBI" id="CHEBI:37565"/>
    </ligand>
</feature>
<dbReference type="SUPFAM" id="SSF47895">
    <property type="entry name" value="Transducin (alpha subunit), insertion domain"/>
    <property type="match status" value="1"/>
</dbReference>